<keyword evidence="4" id="KW-1185">Reference proteome</keyword>
<proteinExistence type="predicted"/>
<protein>
    <submittedName>
        <fullName evidence="3">Uncharacterized protein</fullName>
    </submittedName>
</protein>
<evidence type="ECO:0000313" key="3">
    <source>
        <dbReference type="EMBL" id="RVQ67775.1"/>
    </source>
</evidence>
<reference evidence="3 4" key="1">
    <citation type="submission" date="2018-12" db="EMBL/GenBank/DDBJ databases">
        <title>Croceicoccus ponticola sp. nov., a lipolytic bacterium isolated from seawater.</title>
        <authorList>
            <person name="Yoon J.-H."/>
        </authorList>
    </citation>
    <scope>NUCLEOTIDE SEQUENCE [LARGE SCALE GENOMIC DNA]</scope>
    <source>
        <strain evidence="3 4">GM-16</strain>
    </source>
</reference>
<organism evidence="3 4">
    <name type="scientific">Croceicoccus ponticola</name>
    <dbReference type="NCBI Taxonomy" id="2217664"/>
    <lineage>
        <taxon>Bacteria</taxon>
        <taxon>Pseudomonadati</taxon>
        <taxon>Pseudomonadota</taxon>
        <taxon>Alphaproteobacteria</taxon>
        <taxon>Sphingomonadales</taxon>
        <taxon>Erythrobacteraceae</taxon>
        <taxon>Croceicoccus</taxon>
    </lineage>
</organism>
<dbReference type="RefSeq" id="WP_127612287.1">
    <property type="nucleotide sequence ID" value="NZ_RXOL01000002.1"/>
</dbReference>
<comment type="caution">
    <text evidence="3">The sequence shown here is derived from an EMBL/GenBank/DDBJ whole genome shotgun (WGS) entry which is preliminary data.</text>
</comment>
<dbReference type="EMBL" id="RXOL01000002">
    <property type="protein sequence ID" value="RVQ67775.1"/>
    <property type="molecule type" value="Genomic_DNA"/>
</dbReference>
<keyword evidence="2" id="KW-0732">Signal</keyword>
<feature type="region of interest" description="Disordered" evidence="1">
    <location>
        <begin position="67"/>
        <end position="91"/>
    </location>
</feature>
<evidence type="ECO:0000256" key="1">
    <source>
        <dbReference type="SAM" id="MobiDB-lite"/>
    </source>
</evidence>
<sequence>MKKIALLAASAAFALSACGATDDPDAPAEADTVEMPADEVMVQPGMDEDPAVDETITDDTAPVAEETTAPADDAADAAADAAADIEAAMGE</sequence>
<name>A0A437GZ62_9SPHN</name>
<dbReference type="PROSITE" id="PS51257">
    <property type="entry name" value="PROKAR_LIPOPROTEIN"/>
    <property type="match status" value="1"/>
</dbReference>
<feature type="chain" id="PRO_5018980517" evidence="2">
    <location>
        <begin position="20"/>
        <end position="91"/>
    </location>
</feature>
<feature type="signal peptide" evidence="2">
    <location>
        <begin position="1"/>
        <end position="19"/>
    </location>
</feature>
<accession>A0A437GZ62</accession>
<dbReference type="Proteomes" id="UP000283003">
    <property type="component" value="Unassembled WGS sequence"/>
</dbReference>
<gene>
    <name evidence="3" type="ORF">EKN06_07580</name>
</gene>
<evidence type="ECO:0000313" key="4">
    <source>
        <dbReference type="Proteomes" id="UP000283003"/>
    </source>
</evidence>
<dbReference type="AlphaFoldDB" id="A0A437GZ62"/>
<evidence type="ECO:0000256" key="2">
    <source>
        <dbReference type="SAM" id="SignalP"/>
    </source>
</evidence>